<dbReference type="Pfam" id="PF00534">
    <property type="entry name" value="Glycos_transf_1"/>
    <property type="match status" value="1"/>
</dbReference>
<dbReference type="PANTHER" id="PTHR12526:SF595">
    <property type="entry name" value="BLL5217 PROTEIN"/>
    <property type="match status" value="1"/>
</dbReference>
<dbReference type="OrthoDB" id="8523124at2"/>
<accession>A0A2S9VDX7</accession>
<dbReference type="AlphaFoldDB" id="A0A2S9VDX7"/>
<dbReference type="GO" id="GO:0016757">
    <property type="term" value="F:glycosyltransferase activity"/>
    <property type="evidence" value="ECO:0007669"/>
    <property type="project" value="InterPro"/>
</dbReference>
<feature type="domain" description="Glycosyl transferase family 1" evidence="1">
    <location>
        <begin position="204"/>
        <end position="263"/>
    </location>
</feature>
<organism evidence="2 3">
    <name type="scientific">Alteromonas alba</name>
    <dbReference type="NCBI Taxonomy" id="2079529"/>
    <lineage>
        <taxon>Bacteria</taxon>
        <taxon>Pseudomonadati</taxon>
        <taxon>Pseudomonadota</taxon>
        <taxon>Gammaproteobacteria</taxon>
        <taxon>Alteromonadales</taxon>
        <taxon>Alteromonadaceae</taxon>
        <taxon>Alteromonas/Salinimonas group</taxon>
        <taxon>Alteromonas</taxon>
    </lineage>
</organism>
<gene>
    <name evidence="2" type="ORF">C6Y40_05025</name>
</gene>
<dbReference type="Proteomes" id="UP000238949">
    <property type="component" value="Unassembled WGS sequence"/>
</dbReference>
<comment type="caution">
    <text evidence="2">The sequence shown here is derived from an EMBL/GenBank/DDBJ whole genome shotgun (WGS) entry which is preliminary data.</text>
</comment>
<keyword evidence="2" id="KW-0808">Transferase</keyword>
<reference evidence="3" key="1">
    <citation type="journal article" date="2020" name="Int. J. Syst. Evol. Microbiol.">
        <title>Alteromonas alba sp. nov., a marine bacterium isolated from the seawater of the West Pacific Ocean.</title>
        <authorList>
            <person name="Sun C."/>
            <person name="Wu Y.-H."/>
            <person name="Xamxidin M."/>
            <person name="Cheng H."/>
            <person name="Xu X.-W."/>
        </authorList>
    </citation>
    <scope>NUCLEOTIDE SEQUENCE [LARGE SCALE GENOMIC DNA]</scope>
    <source>
        <strain evidence="3">190</strain>
    </source>
</reference>
<evidence type="ECO:0000313" key="2">
    <source>
        <dbReference type="EMBL" id="PRO74681.1"/>
    </source>
</evidence>
<dbReference type="RefSeq" id="WP_105933634.1">
    <property type="nucleotide sequence ID" value="NZ_PVNP01000044.1"/>
</dbReference>
<proteinExistence type="predicted"/>
<protein>
    <submittedName>
        <fullName evidence="2">Glucosyl transferase</fullName>
    </submittedName>
</protein>
<dbReference type="Gene3D" id="3.40.50.2000">
    <property type="entry name" value="Glycogen Phosphorylase B"/>
    <property type="match status" value="2"/>
</dbReference>
<evidence type="ECO:0000259" key="1">
    <source>
        <dbReference type="Pfam" id="PF00534"/>
    </source>
</evidence>
<name>A0A2S9VDX7_9ALTE</name>
<sequence length="329" mass="36936">MKILHVLQSKLSLPARDYGGTERIVWGLLTAQQASGHEVRLLWGDAPDLPKNAARYDATKSMREQIGGWPDIVHFHQPFDGELDVPYISTEHGNAEHARSYGQNTVFLSARHANNHNAECFIHNGLDWTEYGQPHLGKPQNYFHFLGKAKWPIKNLSGAVAVSKQAGVKLQILGGVRFSLSSRGFYFHPDWHLRFNGMVGGAVKNKLVRNSRGLLFPVRWHEPFGLAIIESLYLGAPVFATPYGAIPEIITQPELGFLSSSYSELASVMQDSSKYDREACHHYAKTRFNNLTMAAAYQQCYLKVISGGVLNSKKPYAEHRWHELLPVTN</sequence>
<dbReference type="InterPro" id="IPR001296">
    <property type="entry name" value="Glyco_trans_1"/>
</dbReference>
<dbReference type="EMBL" id="PVNP01000044">
    <property type="protein sequence ID" value="PRO74681.1"/>
    <property type="molecule type" value="Genomic_DNA"/>
</dbReference>
<evidence type="ECO:0000313" key="3">
    <source>
        <dbReference type="Proteomes" id="UP000238949"/>
    </source>
</evidence>
<dbReference type="SUPFAM" id="SSF53756">
    <property type="entry name" value="UDP-Glycosyltransferase/glycogen phosphorylase"/>
    <property type="match status" value="1"/>
</dbReference>
<dbReference type="PANTHER" id="PTHR12526">
    <property type="entry name" value="GLYCOSYLTRANSFERASE"/>
    <property type="match status" value="1"/>
</dbReference>
<dbReference type="GO" id="GO:1901135">
    <property type="term" value="P:carbohydrate derivative metabolic process"/>
    <property type="evidence" value="ECO:0007669"/>
    <property type="project" value="UniProtKB-ARBA"/>
</dbReference>
<keyword evidence="3" id="KW-1185">Reference proteome</keyword>